<dbReference type="RefSeq" id="WP_016166658.1">
    <property type="nucleotide sequence ID" value="NZ_JHZG01000011.1"/>
</dbReference>
<organism evidence="1 2">
    <name type="scientific">Acinetobacter tandoii DSM 14970 = CIP 107469</name>
    <dbReference type="NCBI Taxonomy" id="1120927"/>
    <lineage>
        <taxon>Bacteria</taxon>
        <taxon>Pseudomonadati</taxon>
        <taxon>Pseudomonadota</taxon>
        <taxon>Gammaproteobacteria</taxon>
        <taxon>Moraxellales</taxon>
        <taxon>Moraxellaceae</taxon>
        <taxon>Acinetobacter</taxon>
    </lineage>
</organism>
<gene>
    <name evidence="1" type="ORF">I593_01573</name>
</gene>
<keyword evidence="2" id="KW-1185">Reference proteome</keyword>
<dbReference type="NCBIfam" id="TIGR01725">
    <property type="entry name" value="phge_HK97_gp10"/>
    <property type="match status" value="1"/>
</dbReference>
<evidence type="ECO:0000313" key="2">
    <source>
        <dbReference type="Proteomes" id="UP000016201"/>
    </source>
</evidence>
<comment type="caution">
    <text evidence="1">The sequence shown here is derived from an EMBL/GenBank/DDBJ whole genome shotgun (WGS) entry which is preliminary data.</text>
</comment>
<sequence length="171" mass="19808">MNFSAEVEGWEEAKKQMQQLVSLAKERQLTQNALFYASQPMFEEIKQNAPKAEKAYYKYYRGSSRARLAGQPQNIRKLKRPGTLRRNVARKRIKVDNGVAVGIYIKNKAFYFRFIELGTPHIVAVPFIRPAYDKNKDLAIARFIERYREYIQKVIAKQQLSSLKEGDSDAG</sequence>
<accession>R9B1A8</accession>
<dbReference type="OrthoDB" id="5736381at2"/>
<dbReference type="InterPro" id="IPR010064">
    <property type="entry name" value="HK97-gp10_tail"/>
</dbReference>
<proteinExistence type="predicted"/>
<dbReference type="Pfam" id="PF04883">
    <property type="entry name" value="HK97-gp10_like"/>
    <property type="match status" value="1"/>
</dbReference>
<dbReference type="PATRIC" id="fig|1120927.3.peg.1524"/>
<evidence type="ECO:0000313" key="1">
    <source>
        <dbReference type="EMBL" id="EOR08218.1"/>
    </source>
</evidence>
<dbReference type="Proteomes" id="UP000016201">
    <property type="component" value="Unassembled WGS sequence"/>
</dbReference>
<protein>
    <submittedName>
        <fullName evidence="1">HK97 gp10 family phage protein</fullName>
    </submittedName>
</protein>
<dbReference type="EMBL" id="AQFM01000036">
    <property type="protein sequence ID" value="EOR08218.1"/>
    <property type="molecule type" value="Genomic_DNA"/>
</dbReference>
<reference evidence="1 2" key="1">
    <citation type="submission" date="2013-03" db="EMBL/GenBank/DDBJ databases">
        <title>The Genome Sequence of Acinetobacter tandoii CIP 107469.</title>
        <authorList>
            <consortium name="The Broad Institute Genome Sequencing Platform"/>
            <consortium name="The Broad Institute Genome Sequencing Center for Infectious Disease"/>
            <person name="Cerqueira G."/>
            <person name="Feldgarden M."/>
            <person name="Courvalin P."/>
            <person name="Perichon B."/>
            <person name="Grillot-Courvalin C."/>
            <person name="Clermont D."/>
            <person name="Rocha E."/>
            <person name="Yoon E.-J."/>
            <person name="Nemec A."/>
            <person name="Walker B."/>
            <person name="Young S.K."/>
            <person name="Zeng Q."/>
            <person name="Gargeya S."/>
            <person name="Fitzgerald M."/>
            <person name="Haas B."/>
            <person name="Abouelleil A."/>
            <person name="Alvarado L."/>
            <person name="Arachchi H.M."/>
            <person name="Berlin A.M."/>
            <person name="Chapman S.B."/>
            <person name="Dewar J."/>
            <person name="Goldberg J."/>
            <person name="Griggs A."/>
            <person name="Gujja S."/>
            <person name="Hansen M."/>
            <person name="Howarth C."/>
            <person name="Imamovic A."/>
            <person name="Larimer J."/>
            <person name="McCowan C."/>
            <person name="Murphy C."/>
            <person name="Neiman D."/>
            <person name="Pearson M."/>
            <person name="Priest M."/>
            <person name="Roberts A."/>
            <person name="Saif S."/>
            <person name="Shea T."/>
            <person name="Sisk P."/>
            <person name="Sykes S."/>
            <person name="Wortman J."/>
            <person name="Nusbaum C."/>
            <person name="Birren B."/>
        </authorList>
    </citation>
    <scope>NUCLEOTIDE SEQUENCE [LARGE SCALE GENOMIC DNA]</scope>
    <source>
        <strain evidence="1 2">CIP 107469</strain>
    </source>
</reference>
<dbReference type="AlphaFoldDB" id="R9B1A8"/>
<name>R9B1A8_9GAMM</name>